<dbReference type="GO" id="GO:0005829">
    <property type="term" value="C:cytosol"/>
    <property type="evidence" value="ECO:0007669"/>
    <property type="project" value="TreeGrafter"/>
</dbReference>
<keyword evidence="6" id="KW-1185">Reference proteome</keyword>
<dbReference type="SUPFAM" id="SSF56784">
    <property type="entry name" value="HAD-like"/>
    <property type="match status" value="1"/>
</dbReference>
<dbReference type="Pfam" id="PF13419">
    <property type="entry name" value="HAD_2"/>
    <property type="match status" value="1"/>
</dbReference>
<dbReference type="NCBIfam" id="TIGR01509">
    <property type="entry name" value="HAD-SF-IA-v3"/>
    <property type="match status" value="1"/>
</dbReference>
<protein>
    <submittedName>
        <fullName evidence="5">HAD-IA family hydrolase</fullName>
    </submittedName>
</protein>
<dbReference type="InterPro" id="IPR036412">
    <property type="entry name" value="HAD-like_sf"/>
</dbReference>
<dbReference type="GO" id="GO:0008967">
    <property type="term" value="F:phosphoglycolate phosphatase activity"/>
    <property type="evidence" value="ECO:0007669"/>
    <property type="project" value="TreeGrafter"/>
</dbReference>
<dbReference type="FunFam" id="3.40.50.1000:FF:000022">
    <property type="entry name" value="Phosphoglycolate phosphatase"/>
    <property type="match status" value="1"/>
</dbReference>
<reference evidence="5 6" key="1">
    <citation type="submission" date="2022-12" db="EMBL/GenBank/DDBJ databases">
        <title>Dasania phycosphaerae sp. nov., isolated from particulate material of the south coast of Korea.</title>
        <authorList>
            <person name="Jiang Y."/>
        </authorList>
    </citation>
    <scope>NUCLEOTIDE SEQUENCE [LARGE SCALE GENOMIC DNA]</scope>
    <source>
        <strain evidence="5 6">GY-19</strain>
    </source>
</reference>
<dbReference type="SFLD" id="SFLDG01135">
    <property type="entry name" value="C1.5.6:_HAD__Beta-PGM__Phospha"/>
    <property type="match status" value="1"/>
</dbReference>
<dbReference type="GO" id="GO:0006281">
    <property type="term" value="P:DNA repair"/>
    <property type="evidence" value="ECO:0007669"/>
    <property type="project" value="TreeGrafter"/>
</dbReference>
<dbReference type="PANTHER" id="PTHR43434">
    <property type="entry name" value="PHOSPHOGLYCOLATE PHOSPHATASE"/>
    <property type="match status" value="1"/>
</dbReference>
<keyword evidence="3" id="KW-0460">Magnesium</keyword>
<keyword evidence="2 5" id="KW-0378">Hydrolase</keyword>
<keyword evidence="1" id="KW-0479">Metal-binding</keyword>
<accession>A0A9J6RRC7</accession>
<dbReference type="Proteomes" id="UP001069090">
    <property type="component" value="Unassembled WGS sequence"/>
</dbReference>
<dbReference type="SFLD" id="SFLDG01129">
    <property type="entry name" value="C1.5:_HAD__Beta-PGM__Phosphata"/>
    <property type="match status" value="1"/>
</dbReference>
<dbReference type="InterPro" id="IPR023198">
    <property type="entry name" value="PGP-like_dom2"/>
</dbReference>
<dbReference type="RefSeq" id="WP_258332856.1">
    <property type="nucleotide sequence ID" value="NZ_JAPTGG010000018.1"/>
</dbReference>
<comment type="caution">
    <text evidence="5">The sequence shown here is derived from an EMBL/GenBank/DDBJ whole genome shotgun (WGS) entry which is preliminary data.</text>
</comment>
<dbReference type="InterPro" id="IPR006439">
    <property type="entry name" value="HAD-SF_hydro_IA"/>
</dbReference>
<proteinExistence type="predicted"/>
<evidence type="ECO:0000313" key="5">
    <source>
        <dbReference type="EMBL" id="MCZ0866906.1"/>
    </source>
</evidence>
<dbReference type="NCBIfam" id="TIGR01549">
    <property type="entry name" value="HAD-SF-IA-v1"/>
    <property type="match status" value="1"/>
</dbReference>
<keyword evidence="4" id="KW-0119">Carbohydrate metabolism</keyword>
<dbReference type="Gene3D" id="1.10.150.240">
    <property type="entry name" value="Putative phosphatase, domain 2"/>
    <property type="match status" value="1"/>
</dbReference>
<evidence type="ECO:0000256" key="2">
    <source>
        <dbReference type="ARBA" id="ARBA00022801"/>
    </source>
</evidence>
<dbReference type="EMBL" id="JAPTGG010000018">
    <property type="protein sequence ID" value="MCZ0866906.1"/>
    <property type="molecule type" value="Genomic_DNA"/>
</dbReference>
<dbReference type="Gene3D" id="3.40.50.1000">
    <property type="entry name" value="HAD superfamily/HAD-like"/>
    <property type="match status" value="1"/>
</dbReference>
<gene>
    <name evidence="5" type="ORF">O0V09_17000</name>
</gene>
<evidence type="ECO:0000256" key="4">
    <source>
        <dbReference type="ARBA" id="ARBA00023277"/>
    </source>
</evidence>
<sequence>MQLNAVLFDLDGTLLDTAPDFFVVVNQLCQRHGWPQQDYPSIRNTVSHGSRALITLVSGIEVHEPVFESLRDELLALYINHIAVKTTFFDGMEAVIDWLESENIHWGIVTNKPRLYTELLLEQLQLSQRCSTVVCPDDVSATKPDPEPLFLACQQLNIAPANTLYVGDHRRDIEAGQRAGMQTVAANYGYIDHSDPAASWGASHFVEHASELLPLLQNTQLFSR</sequence>
<name>A0A9J6RRC7_9GAMM</name>
<dbReference type="PANTHER" id="PTHR43434:SF23">
    <property type="entry name" value="PHOSPHOGLYCOLATE PHOSPHATASE"/>
    <property type="match status" value="1"/>
</dbReference>
<evidence type="ECO:0000256" key="1">
    <source>
        <dbReference type="ARBA" id="ARBA00022723"/>
    </source>
</evidence>
<dbReference type="InterPro" id="IPR041492">
    <property type="entry name" value="HAD_2"/>
</dbReference>
<dbReference type="InterPro" id="IPR023214">
    <property type="entry name" value="HAD_sf"/>
</dbReference>
<dbReference type="SFLD" id="SFLDS00003">
    <property type="entry name" value="Haloacid_Dehalogenase"/>
    <property type="match status" value="1"/>
</dbReference>
<dbReference type="InterPro" id="IPR050155">
    <property type="entry name" value="HAD-like_hydrolase_sf"/>
</dbReference>
<dbReference type="GO" id="GO:0046872">
    <property type="term" value="F:metal ion binding"/>
    <property type="evidence" value="ECO:0007669"/>
    <property type="project" value="UniProtKB-KW"/>
</dbReference>
<evidence type="ECO:0000256" key="3">
    <source>
        <dbReference type="ARBA" id="ARBA00022842"/>
    </source>
</evidence>
<evidence type="ECO:0000313" key="6">
    <source>
        <dbReference type="Proteomes" id="UP001069090"/>
    </source>
</evidence>
<organism evidence="5 6">
    <name type="scientific">Dasania phycosphaerae</name>
    <dbReference type="NCBI Taxonomy" id="2950436"/>
    <lineage>
        <taxon>Bacteria</taxon>
        <taxon>Pseudomonadati</taxon>
        <taxon>Pseudomonadota</taxon>
        <taxon>Gammaproteobacteria</taxon>
        <taxon>Cellvibrionales</taxon>
        <taxon>Spongiibacteraceae</taxon>
        <taxon>Dasania</taxon>
    </lineage>
</organism>
<dbReference type="AlphaFoldDB" id="A0A9J6RRC7"/>